<evidence type="ECO:0000256" key="1">
    <source>
        <dbReference type="ARBA" id="ARBA00004123"/>
    </source>
</evidence>
<name>A0ABD3QZ30_9STRA</name>
<comment type="similarity">
    <text evidence="2">Belongs to the CDC45 family.</text>
</comment>
<evidence type="ECO:0008006" key="9">
    <source>
        <dbReference type="Google" id="ProtNLM"/>
    </source>
</evidence>
<feature type="region of interest" description="Disordered" evidence="6">
    <location>
        <begin position="80"/>
        <end position="119"/>
    </location>
</feature>
<feature type="region of interest" description="Disordered" evidence="6">
    <location>
        <begin position="191"/>
        <end position="369"/>
    </location>
</feature>
<evidence type="ECO:0000256" key="3">
    <source>
        <dbReference type="ARBA" id="ARBA00022705"/>
    </source>
</evidence>
<evidence type="ECO:0000256" key="5">
    <source>
        <dbReference type="ARBA" id="ARBA00023306"/>
    </source>
</evidence>
<feature type="compositionally biased region" description="Acidic residues" evidence="6">
    <location>
        <begin position="628"/>
        <end position="643"/>
    </location>
</feature>
<protein>
    <recommendedName>
        <fullName evidence="9">Cell division control protein 45 homolog</fullName>
    </recommendedName>
</protein>
<dbReference type="PANTHER" id="PTHR10507">
    <property type="entry name" value="CDC45-RELATED PROTEIN"/>
    <property type="match status" value="1"/>
</dbReference>
<dbReference type="AlphaFoldDB" id="A0ABD3QZ30"/>
<keyword evidence="4" id="KW-0539">Nucleus</keyword>
<feature type="compositionally biased region" description="Polar residues" evidence="6">
    <location>
        <begin position="328"/>
        <end position="344"/>
    </location>
</feature>
<proteinExistence type="inferred from homology"/>
<evidence type="ECO:0000256" key="2">
    <source>
        <dbReference type="ARBA" id="ARBA00010727"/>
    </source>
</evidence>
<dbReference type="GO" id="GO:0006260">
    <property type="term" value="P:DNA replication"/>
    <property type="evidence" value="ECO:0007669"/>
    <property type="project" value="UniProtKB-KW"/>
</dbReference>
<feature type="compositionally biased region" description="Basic and acidic residues" evidence="6">
    <location>
        <begin position="89"/>
        <end position="102"/>
    </location>
</feature>
<dbReference type="PANTHER" id="PTHR10507:SF0">
    <property type="entry name" value="CELL DIVISION CONTROL PROTEIN 45 HOMOLOG"/>
    <property type="match status" value="1"/>
</dbReference>
<dbReference type="GO" id="GO:0005634">
    <property type="term" value="C:nucleus"/>
    <property type="evidence" value="ECO:0007669"/>
    <property type="project" value="UniProtKB-SubCell"/>
</dbReference>
<comment type="subcellular location">
    <subcellularLocation>
        <location evidence="1">Nucleus</location>
    </subcellularLocation>
</comment>
<feature type="region of interest" description="Disordered" evidence="6">
    <location>
        <begin position="623"/>
        <end position="643"/>
    </location>
</feature>
<gene>
    <name evidence="7" type="ORF">ACHAW5_009444</name>
</gene>
<dbReference type="EMBL" id="JALLAZ020000032">
    <property type="protein sequence ID" value="KAL3805438.1"/>
    <property type="molecule type" value="Genomic_DNA"/>
</dbReference>
<evidence type="ECO:0000313" key="7">
    <source>
        <dbReference type="EMBL" id="KAL3805438.1"/>
    </source>
</evidence>
<evidence type="ECO:0000313" key="8">
    <source>
        <dbReference type="Proteomes" id="UP001530315"/>
    </source>
</evidence>
<feature type="compositionally biased region" description="Acidic residues" evidence="6">
    <location>
        <begin position="103"/>
        <end position="116"/>
    </location>
</feature>
<feature type="compositionally biased region" description="Acidic residues" evidence="6">
    <location>
        <begin position="237"/>
        <end position="277"/>
    </location>
</feature>
<accession>A0ABD3QZ30</accession>
<keyword evidence="5" id="KW-0131">Cell cycle</keyword>
<evidence type="ECO:0000256" key="4">
    <source>
        <dbReference type="ARBA" id="ARBA00023242"/>
    </source>
</evidence>
<dbReference type="Pfam" id="PF02724">
    <property type="entry name" value="CDC45"/>
    <property type="match status" value="1"/>
</dbReference>
<keyword evidence="3" id="KW-0235">DNA replication</keyword>
<reference evidence="7 8" key="1">
    <citation type="submission" date="2024-10" db="EMBL/GenBank/DDBJ databases">
        <title>Updated reference genomes for cyclostephanoid diatoms.</title>
        <authorList>
            <person name="Roberts W.R."/>
            <person name="Alverson A.J."/>
        </authorList>
    </citation>
    <scope>NUCLEOTIDE SEQUENCE [LARGE SCALE GENOMIC DNA]</scope>
    <source>
        <strain evidence="7 8">AJA276-08</strain>
    </source>
</reference>
<feature type="compositionally biased region" description="Acidic residues" evidence="6">
    <location>
        <begin position="298"/>
        <end position="309"/>
    </location>
</feature>
<sequence length="894" mass="96988">MILEREQWHLGYASLLRDCREGGSVAGGRALVLVHPDVDAMSSARMLGYMLRADGVPHQVRPCPGWGRLRKLLAATGVVPHPDDDYDEEGGRRRDGGGVDRVIEDDDGDDEDDEDGGGGVVTCDVRAVVLVNMGANRNLSRLFRPSSSIDDGGSRGMGGPRCYVLDCHRPYHLANVHAGKNVVLFNDRPFEEDEIPSDGDDLSGNDESSVSDDSDEDEDDDDDGDGGKGRGRKGGWEDEDSGDDGEREFESDGEAEEEEEEEEEEEVREDDDDDDDGGGGGGPAKRRRVDDPALDDLRDSDEEGDDDDDQGGKKLKKGRRSSGGNRDPLNTTAATDLNVTTDVSPTRGEGVNPMSSSSSSSPSSPPVIKVDDLRELRRQRRNRVRVHYSSGSYHGSPSSWTTYALCRQLRFGDVPDLLWLACVGVTDAYLHGRLDVAGYSALSVDLRRHVGRLFPDDAVDRAGRAVYAEELEDAGDDGDGNDAGNNRALTMIGLSENGRILFQDEYKFMLLRHTSLWDSMLHSNFVASRLRVWKSAGRQRLMELLAKMGFPLDQCRQPWAFVGPGMRKRLGERLGDCTEEYGLENVSYTGFVRVTGYKSLLSASDMSYAVTALLECSAAAMEGSAGGGDDDDGSLTPDEEDREDREMIEAFNVAFDALNSNGGGPSTSATATGALASMLTEGGGVEGADLSNLVNGGNMTGTTGLGAGIRLAMTLQRNIMATARGLVDRNAITRLSHFRYAYLHCSGGSGGGGGGSSGRVVTPDAGRNGDVASSSSSRCSNQFHVFAKPLVLTRLAHFLMDMHREDGKWTGIKSRPLVLLAEKPRSNTYMVVGYECPEEAGNVVRNKFGQNFELAAKSMKGMFWFDSFDSNVVEVAARDVQKFLEQLHYMMEQV</sequence>
<feature type="compositionally biased region" description="Basic and acidic residues" evidence="6">
    <location>
        <begin position="288"/>
        <end position="297"/>
    </location>
</feature>
<feature type="compositionally biased region" description="Acidic residues" evidence="6">
    <location>
        <begin position="191"/>
        <end position="224"/>
    </location>
</feature>
<evidence type="ECO:0000256" key="6">
    <source>
        <dbReference type="SAM" id="MobiDB-lite"/>
    </source>
</evidence>
<dbReference type="Proteomes" id="UP001530315">
    <property type="component" value="Unassembled WGS sequence"/>
</dbReference>
<keyword evidence="8" id="KW-1185">Reference proteome</keyword>
<dbReference type="InterPro" id="IPR003874">
    <property type="entry name" value="CDC45"/>
</dbReference>
<organism evidence="7 8">
    <name type="scientific">Stephanodiscus triporus</name>
    <dbReference type="NCBI Taxonomy" id="2934178"/>
    <lineage>
        <taxon>Eukaryota</taxon>
        <taxon>Sar</taxon>
        <taxon>Stramenopiles</taxon>
        <taxon>Ochrophyta</taxon>
        <taxon>Bacillariophyta</taxon>
        <taxon>Coscinodiscophyceae</taxon>
        <taxon>Thalassiosirophycidae</taxon>
        <taxon>Stephanodiscales</taxon>
        <taxon>Stephanodiscaceae</taxon>
        <taxon>Stephanodiscus</taxon>
    </lineage>
</organism>
<comment type="caution">
    <text evidence="7">The sequence shown here is derived from an EMBL/GenBank/DDBJ whole genome shotgun (WGS) entry which is preliminary data.</text>
</comment>